<feature type="compositionally biased region" description="Low complexity" evidence="12">
    <location>
        <begin position="621"/>
        <end position="639"/>
    </location>
</feature>
<evidence type="ECO:0000256" key="3">
    <source>
        <dbReference type="ARBA" id="ARBA00007676"/>
    </source>
</evidence>
<proteinExistence type="inferred from homology"/>
<dbReference type="GO" id="GO:0005786">
    <property type="term" value="C:signal recognition particle, endoplasmic reticulum targeting"/>
    <property type="evidence" value="ECO:0007669"/>
    <property type="project" value="UniProtKB-UniRule"/>
</dbReference>
<feature type="domain" description="Signal recognition particle SRP72 subunit RNA-binding" evidence="13">
    <location>
        <begin position="540"/>
        <end position="595"/>
    </location>
</feature>
<dbReference type="EMBL" id="JAZGQO010000006">
    <property type="protein sequence ID" value="KAK6186337.1"/>
    <property type="molecule type" value="Genomic_DNA"/>
</dbReference>
<evidence type="ECO:0000256" key="9">
    <source>
        <dbReference type="ARBA" id="ARBA00023135"/>
    </source>
</evidence>
<dbReference type="AlphaFoldDB" id="A0AAN8K158"/>
<evidence type="ECO:0000256" key="7">
    <source>
        <dbReference type="ARBA" id="ARBA00022803"/>
    </source>
</evidence>
<evidence type="ECO:0000259" key="13">
    <source>
        <dbReference type="Pfam" id="PF08492"/>
    </source>
</evidence>
<evidence type="ECO:0000256" key="4">
    <source>
        <dbReference type="ARBA" id="ARBA00018350"/>
    </source>
</evidence>
<reference evidence="14 15" key="1">
    <citation type="submission" date="2024-01" db="EMBL/GenBank/DDBJ databases">
        <title>The genome of the rayed Mediterranean limpet Patella caerulea (Linnaeus, 1758).</title>
        <authorList>
            <person name="Anh-Thu Weber A."/>
            <person name="Halstead-Nussloch G."/>
        </authorList>
    </citation>
    <scope>NUCLEOTIDE SEQUENCE [LARGE SCALE GENOMIC DNA]</scope>
    <source>
        <strain evidence="14">AATW-2023a</strain>
        <tissue evidence="14">Whole specimen</tissue>
    </source>
</reference>
<protein>
    <recommendedName>
        <fullName evidence="4 11">Signal recognition particle subunit SRP72</fullName>
    </recommendedName>
</protein>
<feature type="compositionally biased region" description="Basic residues" evidence="12">
    <location>
        <begin position="651"/>
        <end position="660"/>
    </location>
</feature>
<name>A0AAN8K158_PATCE</name>
<dbReference type="PANTHER" id="PTHR14094">
    <property type="entry name" value="SIGNAL RECOGNITION PARTICLE 72"/>
    <property type="match status" value="1"/>
</dbReference>
<gene>
    <name evidence="14" type="ORF">SNE40_008389</name>
</gene>
<keyword evidence="5 11" id="KW-0963">Cytoplasm</keyword>
<evidence type="ECO:0000256" key="11">
    <source>
        <dbReference type="PIRNR" id="PIRNR038922"/>
    </source>
</evidence>
<keyword evidence="15" id="KW-1185">Reference proteome</keyword>
<accession>A0AAN8K158</accession>
<dbReference type="GO" id="GO:0006614">
    <property type="term" value="P:SRP-dependent cotranslational protein targeting to membrane"/>
    <property type="evidence" value="ECO:0007669"/>
    <property type="project" value="UniProtKB-UniRule"/>
</dbReference>
<dbReference type="GO" id="GO:0005783">
    <property type="term" value="C:endoplasmic reticulum"/>
    <property type="evidence" value="ECO:0007669"/>
    <property type="project" value="UniProtKB-SubCell"/>
</dbReference>
<evidence type="ECO:0000256" key="6">
    <source>
        <dbReference type="ARBA" id="ARBA00022737"/>
    </source>
</evidence>
<organism evidence="14 15">
    <name type="scientific">Patella caerulea</name>
    <name type="common">Rayed Mediterranean limpet</name>
    <dbReference type="NCBI Taxonomy" id="87958"/>
    <lineage>
        <taxon>Eukaryota</taxon>
        <taxon>Metazoa</taxon>
        <taxon>Spiralia</taxon>
        <taxon>Lophotrochozoa</taxon>
        <taxon>Mollusca</taxon>
        <taxon>Gastropoda</taxon>
        <taxon>Patellogastropoda</taxon>
        <taxon>Patelloidea</taxon>
        <taxon>Patellidae</taxon>
        <taxon>Patella</taxon>
    </lineage>
</organism>
<feature type="compositionally biased region" description="Basic residues" evidence="12">
    <location>
        <begin position="554"/>
        <end position="565"/>
    </location>
</feature>
<dbReference type="GO" id="GO:0008312">
    <property type="term" value="F:7S RNA binding"/>
    <property type="evidence" value="ECO:0007669"/>
    <property type="project" value="InterPro"/>
</dbReference>
<keyword evidence="10 11" id="KW-0687">Ribonucleoprotein</keyword>
<keyword evidence="9 11" id="KW-0733">Signal recognition particle</keyword>
<feature type="compositionally biased region" description="Basic and acidic residues" evidence="12">
    <location>
        <begin position="566"/>
        <end position="592"/>
    </location>
</feature>
<dbReference type="GO" id="GO:0043022">
    <property type="term" value="F:ribosome binding"/>
    <property type="evidence" value="ECO:0007669"/>
    <property type="project" value="TreeGrafter"/>
</dbReference>
<comment type="caution">
    <text evidence="14">The sequence shown here is derived from an EMBL/GenBank/DDBJ whole genome shotgun (WGS) entry which is preliminary data.</text>
</comment>
<keyword evidence="8" id="KW-0256">Endoplasmic reticulum</keyword>
<dbReference type="FunFam" id="1.25.40.10:FF:000062">
    <property type="entry name" value="Signal recognition particle subunit SRP72"/>
    <property type="match status" value="1"/>
</dbReference>
<evidence type="ECO:0000256" key="10">
    <source>
        <dbReference type="ARBA" id="ARBA00023274"/>
    </source>
</evidence>
<keyword evidence="7" id="KW-0802">TPR repeat</keyword>
<dbReference type="Pfam" id="PF17004">
    <property type="entry name" value="SRP_TPR_like"/>
    <property type="match status" value="1"/>
</dbReference>
<dbReference type="SUPFAM" id="SSF48452">
    <property type="entry name" value="TPR-like"/>
    <property type="match status" value="2"/>
</dbReference>
<evidence type="ECO:0000256" key="1">
    <source>
        <dbReference type="ARBA" id="ARBA00004240"/>
    </source>
</evidence>
<dbReference type="InterPro" id="IPR011990">
    <property type="entry name" value="TPR-like_helical_dom_sf"/>
</dbReference>
<evidence type="ECO:0000313" key="15">
    <source>
        <dbReference type="Proteomes" id="UP001347796"/>
    </source>
</evidence>
<keyword evidence="6" id="KW-0677">Repeat</keyword>
<comment type="similarity">
    <text evidence="3 11">Belongs to the SRP72 family.</text>
</comment>
<dbReference type="PIRSF" id="PIRSF038922">
    <property type="entry name" value="SRP72"/>
    <property type="match status" value="1"/>
</dbReference>
<comment type="function">
    <text evidence="11">Component of the signal recognition particle (SRP) complex, a ribonucleoprotein complex that mediates the cotranslational targeting of secretory and membrane proteins to the endoplasmic reticulum (ER).</text>
</comment>
<comment type="subcellular location">
    <subcellularLocation>
        <location evidence="2 11">Cytoplasm</location>
    </subcellularLocation>
    <subcellularLocation>
        <location evidence="1">Endoplasmic reticulum</location>
    </subcellularLocation>
</comment>
<dbReference type="PANTHER" id="PTHR14094:SF9">
    <property type="entry name" value="SIGNAL RECOGNITION PARTICLE SUBUNIT SRP72"/>
    <property type="match status" value="1"/>
</dbReference>
<sequence length="660" mass="74433">MSNKSKKTKEEPKPDKETQISTLYGDLHRLGQKQEYAKAIKICNQILGLKGDEVSALQYKISCQMLTDQFENALGLIQKNKITGMDFEKAYCQYRLNKTNDALKTLRAVSQLDYRMKELLAQVLYRREEYQECYDLYRDLVKNSDDDFDTERQTNMAAVIASLEMWTDKTMDDPGFEEDSYEICYNKACQYIGKDDLKTAADKLKKAEDILRADPELAEDELEEELGLIRVQQGYVLQRENKPKEASELYNLCMKSKPTDLGLLAVVSNNIVTINKDQNMFDSKKKLKAATGENVQQKLTDKQKGCIAINQCLLNMYAGQGDQCHELADALIKQYPDIDTPVLIKAAQLVKEKKLEQAVELLREYVEKHPDQSFSLQLVISQLYLTQGAVYPACDTLKSLGVLRYKPGIISALVTLYISQEDREAASDVLMDAVNWYKANQPKSEDLITITRANADFQLKIGKPQNAATMLEALRKVNPKDPRVLAQLISAYSTFDTNKAQQLSKELPPIEEIAKDVDVAGLESSFSTLGHKYMKKIQKTEASPAINSGDVLIQKKKSKKKKKGKLPKDYDPNTKPADLDQERWLPRRERSYYRGKRRDKKRDIGKGTQGSSGPAGDMDASKASPAASSPRSAASPSVSEGPRQQRPGQANKKRGKKGRR</sequence>
<evidence type="ECO:0000313" key="14">
    <source>
        <dbReference type="EMBL" id="KAK6186337.1"/>
    </source>
</evidence>
<dbReference type="InterPro" id="IPR026270">
    <property type="entry name" value="SRP72"/>
</dbReference>
<dbReference type="InterPro" id="IPR031545">
    <property type="entry name" value="SRP72_TPR-like"/>
</dbReference>
<dbReference type="Pfam" id="PF08492">
    <property type="entry name" value="SRP72"/>
    <property type="match status" value="1"/>
</dbReference>
<evidence type="ECO:0000256" key="12">
    <source>
        <dbReference type="SAM" id="MobiDB-lite"/>
    </source>
</evidence>
<dbReference type="Proteomes" id="UP001347796">
    <property type="component" value="Unassembled WGS sequence"/>
</dbReference>
<dbReference type="Gene3D" id="1.25.40.10">
    <property type="entry name" value="Tetratricopeptide repeat domain"/>
    <property type="match status" value="2"/>
</dbReference>
<feature type="region of interest" description="Disordered" evidence="12">
    <location>
        <begin position="548"/>
        <end position="660"/>
    </location>
</feature>
<evidence type="ECO:0000256" key="8">
    <source>
        <dbReference type="ARBA" id="ARBA00022824"/>
    </source>
</evidence>
<evidence type="ECO:0000256" key="2">
    <source>
        <dbReference type="ARBA" id="ARBA00004496"/>
    </source>
</evidence>
<dbReference type="InterPro" id="IPR013699">
    <property type="entry name" value="Signal_recog_part_SRP72_RNA-bd"/>
</dbReference>
<evidence type="ECO:0000256" key="5">
    <source>
        <dbReference type="ARBA" id="ARBA00022490"/>
    </source>
</evidence>